<dbReference type="GO" id="GO:0016604">
    <property type="term" value="C:nuclear body"/>
    <property type="evidence" value="ECO:0007669"/>
    <property type="project" value="TreeGrafter"/>
</dbReference>
<dbReference type="SUPFAM" id="SSF52540">
    <property type="entry name" value="P-loop containing nucleoside triphosphate hydrolases"/>
    <property type="match status" value="1"/>
</dbReference>
<evidence type="ECO:0000259" key="6">
    <source>
        <dbReference type="PROSITE" id="PS50006"/>
    </source>
</evidence>
<proteinExistence type="predicted"/>
<feature type="compositionally biased region" description="Acidic residues" evidence="5">
    <location>
        <begin position="319"/>
        <end position="334"/>
    </location>
</feature>
<dbReference type="GO" id="GO:0006369">
    <property type="term" value="P:termination of RNA polymerase II transcription"/>
    <property type="evidence" value="ECO:0007669"/>
    <property type="project" value="TreeGrafter"/>
</dbReference>
<dbReference type="Pfam" id="PF13087">
    <property type="entry name" value="AAA_12"/>
    <property type="match status" value="1"/>
</dbReference>
<dbReference type="InterPro" id="IPR008984">
    <property type="entry name" value="SMAD_FHA_dom_sf"/>
</dbReference>
<feature type="compositionally biased region" description="Acidic residues" evidence="5">
    <location>
        <begin position="362"/>
        <end position="371"/>
    </location>
</feature>
<feature type="compositionally biased region" description="Basic residues" evidence="5">
    <location>
        <begin position="534"/>
        <end position="546"/>
    </location>
</feature>
<organism evidence="7">
    <name type="scientific">Culex pipiens</name>
    <name type="common">House mosquito</name>
    <dbReference type="NCBI Taxonomy" id="7175"/>
    <lineage>
        <taxon>Eukaryota</taxon>
        <taxon>Metazoa</taxon>
        <taxon>Ecdysozoa</taxon>
        <taxon>Arthropoda</taxon>
        <taxon>Hexapoda</taxon>
        <taxon>Insecta</taxon>
        <taxon>Pterygota</taxon>
        <taxon>Neoptera</taxon>
        <taxon>Endopterygota</taxon>
        <taxon>Diptera</taxon>
        <taxon>Nematocera</taxon>
        <taxon>Culicoidea</taxon>
        <taxon>Culicidae</taxon>
        <taxon>Culicinae</taxon>
        <taxon>Culicini</taxon>
        <taxon>Culex</taxon>
        <taxon>Culex</taxon>
    </lineage>
</organism>
<evidence type="ECO:0000256" key="4">
    <source>
        <dbReference type="ARBA" id="ARBA00022840"/>
    </source>
</evidence>
<evidence type="ECO:0000256" key="1">
    <source>
        <dbReference type="ARBA" id="ARBA00022741"/>
    </source>
</evidence>
<dbReference type="InterPro" id="IPR041679">
    <property type="entry name" value="DNA2/NAM7-like_C"/>
</dbReference>
<keyword evidence="3 7" id="KW-0347">Helicase</keyword>
<dbReference type="PROSITE" id="PS50006">
    <property type="entry name" value="FHA_DOMAIN"/>
    <property type="match status" value="1"/>
</dbReference>
<dbReference type="InterPro" id="IPR000253">
    <property type="entry name" value="FHA_dom"/>
</dbReference>
<dbReference type="SUPFAM" id="SSF49879">
    <property type="entry name" value="SMAD/FHA domain"/>
    <property type="match status" value="1"/>
</dbReference>
<dbReference type="CDD" id="cd00060">
    <property type="entry name" value="FHA"/>
    <property type="match status" value="1"/>
</dbReference>
<dbReference type="InterPro" id="IPR047187">
    <property type="entry name" value="SF1_C_Upf1"/>
</dbReference>
<reference evidence="7" key="1">
    <citation type="submission" date="2021-05" db="EMBL/GenBank/DDBJ databases">
        <authorList>
            <person name="Alioto T."/>
            <person name="Alioto T."/>
            <person name="Gomez Garrido J."/>
        </authorList>
    </citation>
    <scope>NUCLEOTIDE SEQUENCE</scope>
</reference>
<keyword evidence="4" id="KW-0067">ATP-binding</keyword>
<evidence type="ECO:0000256" key="3">
    <source>
        <dbReference type="ARBA" id="ARBA00022806"/>
    </source>
</evidence>
<dbReference type="GO" id="GO:0005524">
    <property type="term" value="F:ATP binding"/>
    <property type="evidence" value="ECO:0007669"/>
    <property type="project" value="UniProtKB-KW"/>
</dbReference>
<keyword evidence="1" id="KW-0547">Nucleotide-binding</keyword>
<feature type="region of interest" description="Disordered" evidence="5">
    <location>
        <begin position="201"/>
        <end position="262"/>
    </location>
</feature>
<protein>
    <submittedName>
        <fullName evidence="7">Helicase sen1</fullName>
    </submittedName>
</protein>
<feature type="compositionally biased region" description="Polar residues" evidence="5">
    <location>
        <begin position="477"/>
        <end position="495"/>
    </location>
</feature>
<dbReference type="Gene3D" id="2.60.200.20">
    <property type="match status" value="1"/>
</dbReference>
<dbReference type="PANTHER" id="PTHR10887:SF495">
    <property type="entry name" value="HELICASE SENATAXIN ISOFORM X1-RELATED"/>
    <property type="match status" value="1"/>
</dbReference>
<dbReference type="Pfam" id="PF00498">
    <property type="entry name" value="FHA"/>
    <property type="match status" value="1"/>
</dbReference>
<sequence>MEDCKTTRWFLKRLHQNEFKIVNIGSNTDISRSVRSVIKLDKKSFQHISKIHCSISCRNGVAILTDESSSTGTYVNDRMFSKYKPGSVELAEGDLIGIGTPCNKDQLYYEINSQVLLFQLCRDRNRPVVEEVETLVSDDEEMEEKKPEIVAGVVAKAAEQEVPQRDERKFRILQKIDLSSDEDDEDRVKTTVLPVIVKVEGGVEGSSDGNRKSTSSEDSGIGVFRKPATPPPSYTVISDDETDEPEPPPQQVRTESPETIDLVQQDKMVELFQNSYNMVTDEQVGVIAISDSEDEADEEDFSEQRMTQSFYRRIKQEAQEVEMEPEPEPQEEELPAEKVASSAGPGPVLLAPDKPTVYSLSDSEDEDEEETSLARQWCRKLSQRISPVRNKITPKVEPAPEPEASATKRTFSEMNLAGIEPIEDPNEMFSALCEELHQLIDTEVIAKRAEPPESKRRKSSETQPEPSPPQAKPITDKVTSPASHEKNSSSASNAWISKKVPMVEPHHIQKYRKNLSSAKPHEHIRSSSSSSSSSKKHPKPDKHSKHSSAASVQRVDGDVKEARKQKLKELQLKNAQSSDSSGSTKTATKPKVKFTPSNRGAFLTANISVPPKLAGSSRESVPQFDDDDIVCTQSTALDMVLPVAQEVADTPVTRAPKLTFDNVAKVSRVAQNAPVFKIPKRRPSVSQRPTETSISTILKSIPETPAVPAPAPKKPTTPVEIDELPMPAGPLPPWPSSTPSFGLKSILQPPVGLHRKARKRVTWKDQALVETREFQIDEGNSFVVQTRYCKEQDLFCDMSLVTNNQNDIIREITGWDAHWFDHPEQANVTGGLLLPMVEQYASFEDYKRIVMPILKLELFHDIMGQYGELKKTAQKPLQMKMNQVRAQGQTFVLNCSVESNNHQSINNKDYVLISMTEKTTGKEFRVAAVVTTRRQQVQYAAENGLKFFHCSLETARTPMSQRIREGTVENYRILSLTQINLHMRQFQVLLNLEHSPLLDNILSPRSNFYNSRTPEDRAKYKGKVSCGTNWEQQYPRAFQELTTHIRKEGLNREQGDILLSVFGHCLDANRPHIMLIQGPPGTGKSRLISNLVLQLHRGVPNAPRRMKILICAQSNTAIDVIVLKLIKLYRLLSKDEQGNMLRTGTANKVNQECKMVFLDALARRHVNELIKCRKLRDEDPSFETFYLERETLERKLKTLENRTTQGGKLAQNSIMIDEIMKLRDRLEVIKRVLPDNVDNMDLQDKERWGMESRAKKQLISKADIICTTLGSCGGLFDYYQSLKFDVCIIDEATQCTEISSFTPLQYGIKKLILVGDVKQLPPFVFSRECADAGLKNSLFARIQQSFVGTNLEGVKMLTTQYRMHPEIVKWPNEYFYEGKLKSNPDATKCDGFPFKPYTVFGLEYSQNMTQSAHQIYNHEEIEFVLKLLTEIMQCCHRHTTIAIITPYTRHKREIEKFLAAKKITQVSVLSIDSVQGQEYDVVIISLARSVGTGFLGSPQRLNVALTRARKCLILCGNFADLKDKNQMWSSLLQDAEQRKLYYHIADDDEYDDVNTFVGKIMQNLKK</sequence>
<dbReference type="Gene3D" id="3.40.50.300">
    <property type="entry name" value="P-loop containing nucleotide triphosphate hydrolases"/>
    <property type="match status" value="2"/>
</dbReference>
<dbReference type="GO" id="GO:0005694">
    <property type="term" value="C:chromosome"/>
    <property type="evidence" value="ECO:0007669"/>
    <property type="project" value="UniProtKB-ARBA"/>
</dbReference>
<dbReference type="InterPro" id="IPR045055">
    <property type="entry name" value="DNA2/NAM7-like"/>
</dbReference>
<dbReference type="EMBL" id="HBUE01140156">
    <property type="protein sequence ID" value="CAG6500403.1"/>
    <property type="molecule type" value="Transcribed_RNA"/>
</dbReference>
<feature type="region of interest" description="Disordered" evidence="5">
    <location>
        <begin position="443"/>
        <end position="597"/>
    </location>
</feature>
<feature type="region of interest" description="Disordered" evidence="5">
    <location>
        <begin position="317"/>
        <end position="374"/>
    </location>
</feature>
<evidence type="ECO:0000256" key="2">
    <source>
        <dbReference type="ARBA" id="ARBA00022801"/>
    </source>
</evidence>
<feature type="region of interest" description="Disordered" evidence="5">
    <location>
        <begin position="388"/>
        <end position="419"/>
    </location>
</feature>
<dbReference type="FunFam" id="3.40.50.300:FF:000326">
    <property type="entry name" value="P-loop containing nucleoside triphosphate hydrolase"/>
    <property type="match status" value="1"/>
</dbReference>
<name>A0A8D8CW61_CULPI</name>
<dbReference type="GO" id="GO:0004386">
    <property type="term" value="F:helicase activity"/>
    <property type="evidence" value="ECO:0007669"/>
    <property type="project" value="UniProtKB-KW"/>
</dbReference>
<dbReference type="GO" id="GO:0001147">
    <property type="term" value="F:transcription termination site sequence-specific DNA binding"/>
    <property type="evidence" value="ECO:0007669"/>
    <property type="project" value="TreeGrafter"/>
</dbReference>
<dbReference type="SMART" id="SM00240">
    <property type="entry name" value="FHA"/>
    <property type="match status" value="1"/>
</dbReference>
<dbReference type="CDD" id="cd18808">
    <property type="entry name" value="SF1_C_Upf1"/>
    <property type="match status" value="1"/>
</dbReference>
<feature type="compositionally biased region" description="Basic and acidic residues" evidence="5">
    <location>
        <begin position="443"/>
        <end position="454"/>
    </location>
</feature>
<dbReference type="GO" id="GO:0016787">
    <property type="term" value="F:hydrolase activity"/>
    <property type="evidence" value="ECO:0007669"/>
    <property type="project" value="UniProtKB-KW"/>
</dbReference>
<keyword evidence="2" id="KW-0378">Hydrolase</keyword>
<evidence type="ECO:0000256" key="5">
    <source>
        <dbReference type="SAM" id="MobiDB-lite"/>
    </source>
</evidence>
<evidence type="ECO:0000313" key="7">
    <source>
        <dbReference type="EMBL" id="CAG6500403.1"/>
    </source>
</evidence>
<feature type="compositionally biased region" description="Polar residues" evidence="5">
    <location>
        <begin position="573"/>
        <end position="587"/>
    </location>
</feature>
<dbReference type="Pfam" id="PF13086">
    <property type="entry name" value="AAA_11"/>
    <property type="match status" value="1"/>
</dbReference>
<accession>A0A8D8CW61</accession>
<feature type="domain" description="FHA" evidence="6">
    <location>
        <begin position="22"/>
        <end position="80"/>
    </location>
</feature>
<feature type="compositionally biased region" description="Basic and acidic residues" evidence="5">
    <location>
        <begin position="555"/>
        <end position="571"/>
    </location>
</feature>
<dbReference type="InterPro" id="IPR027417">
    <property type="entry name" value="P-loop_NTPase"/>
</dbReference>
<dbReference type="InterPro" id="IPR041677">
    <property type="entry name" value="DNA2/NAM7_AAA_11"/>
</dbReference>
<dbReference type="PANTHER" id="PTHR10887">
    <property type="entry name" value="DNA2/NAM7 HELICASE FAMILY"/>
    <property type="match status" value="1"/>
</dbReference>